<gene>
    <name evidence="2" type="ORF">B0A65_01550</name>
</gene>
<dbReference type="InterPro" id="IPR029052">
    <property type="entry name" value="Metallo-depent_PP-like"/>
</dbReference>
<reference evidence="2 3" key="1">
    <citation type="submission" date="2016-11" db="EMBL/GenBank/DDBJ databases">
        <title>Whole genomes of Flavobacteriaceae.</title>
        <authorList>
            <person name="Stine C."/>
            <person name="Li C."/>
            <person name="Tadesse D."/>
        </authorList>
    </citation>
    <scope>NUCLEOTIDE SEQUENCE [LARGE SCALE GENOMIC DNA]</scope>
    <source>
        <strain evidence="2 3">DSM 15937</strain>
    </source>
</reference>
<name>A0ABX4BVI3_FLAFR</name>
<organism evidence="2 3">
    <name type="scientific">Flavobacterium frigidimaris</name>
    <dbReference type="NCBI Taxonomy" id="262320"/>
    <lineage>
        <taxon>Bacteria</taxon>
        <taxon>Pseudomonadati</taxon>
        <taxon>Bacteroidota</taxon>
        <taxon>Flavobacteriia</taxon>
        <taxon>Flavobacteriales</taxon>
        <taxon>Flavobacteriaceae</taxon>
        <taxon>Flavobacterium</taxon>
    </lineage>
</organism>
<accession>A0ABX4BVI3</accession>
<evidence type="ECO:0008006" key="4">
    <source>
        <dbReference type="Google" id="ProtNLM"/>
    </source>
</evidence>
<comment type="caution">
    <text evidence="2">The sequence shown here is derived from an EMBL/GenBank/DDBJ whole genome shotgun (WGS) entry which is preliminary data.</text>
</comment>
<dbReference type="Proteomes" id="UP000198382">
    <property type="component" value="Unassembled WGS sequence"/>
</dbReference>
<evidence type="ECO:0000256" key="1">
    <source>
        <dbReference type="SAM" id="SignalP"/>
    </source>
</evidence>
<feature type="chain" id="PRO_5047348017" description="Haemolysin activator HlyB C-terminal domain-containing protein" evidence="1">
    <location>
        <begin position="20"/>
        <end position="1230"/>
    </location>
</feature>
<sequence>MKKATIVIILVLLQAAGCATFKEQSSEKTAGASEKKIIHSIYLSGGYGEKETGNKTLSQFNEILKKEPNKKSTFLLLGDNVSENEKDMLSDKSFLTEQTEMIKGYGGNTYFLPGDYEWKYKNSRKTEASQNLLKLIPGNTAEYLPKNGAPLSKVSINENLDIIFIDSQWYISNWDDVEYINENSPDIKTRRRFLEQLEGMIRDAAFKNVIIAMHHPIFSNGKHGGKYSVNDYQHPLPIIGLADKTVRKLGGTSPEDIAYSRYRELTSFVATLAKLSDHIVIVSGHENSLQYLEGNGIHQIISGSLAKSEATKLSKELITAPGGKLNYEGIYSSSEKGYAKLNYFEDGSSEVEFYSFENNKLLYRHAVNKALPGIQEKPKNAVFADISTTTKAQILTKEETSKSWFYKLFWGEHYRDYYSREVTVKAASLDTLYGGLTILKEGGGHQSQSLRLQGKNGKQYVMRSLRKDALKFLRFKLKGIVFNPDSYDDTATEELVSDFFTTAHPYAQLAVNDLAEAASINHSNTKLYYFPKQSGFGDLNDKYGNGLYYIEERPSKEQKDFKGYQHTSMDQAGAIVDFANTEDVLKKLRENDKYSIDKRQYIRSRIFDMLIGDWDRHEDQWRWALRETGNKSGVYSPIPRDRDAAFSKFDGAALAVVKNRVPETRFWQSYDDDLDNVKWFNSEAYNLDKIFVSQYDASIWNEEALSIQKGLTDAVIDKAFLNLPQEMQDQALEDIKTKLKKRLKNLNILASEYADYINEKVVIHGTDKKDIFQITRQPKGNTTIEIFSEKNTTEPYYSAVINSDNTCEIWIYGLNGDDDFIVKGEGDKEILLRIIGGYGTDHYTIENNNKTRIYDYGYEKNIIDAKQPSKKQFSSLYETNNLHFRYFIPSNNILVPVLGYATDDGFVLGAKDTYTYNAFNGNPHKQIHEIFANYYFTYQSAEAGYNGSFFNVFPHINLLVEAYFSGTKFSNNFFGYGNETVNEDKTLGKDYNRARTRQTNLNAGLEYHKFKIKALFESYEIEEMNDRFFTPANVDPAVFEHQNYVGTEASIAYLNRDAEDFSTKGLYASAKGGWKINTDNSANNFGYFVGKVGLEDKLTNSGNLVFQTVAEGRVIFGDNYYFYHSSFLGGNNGLRGYRNERFSGKNSLYDSSNLKLKVASFKTGLIPIDFGLYGGFDVGRVWIEDDPSKKWHTSQGGGVWFGGLSTLSLQAAYFNSDEGNIVFIGFNFKY</sequence>
<proteinExistence type="predicted"/>
<evidence type="ECO:0000313" key="3">
    <source>
        <dbReference type="Proteomes" id="UP000198382"/>
    </source>
</evidence>
<evidence type="ECO:0000313" key="2">
    <source>
        <dbReference type="EMBL" id="OXA82072.1"/>
    </source>
</evidence>
<keyword evidence="1" id="KW-0732">Signal</keyword>
<dbReference type="Gene3D" id="3.60.21.10">
    <property type="match status" value="1"/>
</dbReference>
<protein>
    <recommendedName>
        <fullName evidence="4">Haemolysin activator HlyB C-terminal domain-containing protein</fullName>
    </recommendedName>
</protein>
<keyword evidence="3" id="KW-1185">Reference proteome</keyword>
<dbReference type="SUPFAM" id="SSF56300">
    <property type="entry name" value="Metallo-dependent phosphatases"/>
    <property type="match status" value="1"/>
</dbReference>
<dbReference type="EMBL" id="MUGV01000004">
    <property type="protein sequence ID" value="OXA82072.1"/>
    <property type="molecule type" value="Genomic_DNA"/>
</dbReference>
<dbReference type="RefSeq" id="WP_074658077.1">
    <property type="nucleotide sequence ID" value="NZ_MUGV01000004.1"/>
</dbReference>
<feature type="signal peptide" evidence="1">
    <location>
        <begin position="1"/>
        <end position="19"/>
    </location>
</feature>